<reference evidence="2" key="1">
    <citation type="journal article" date="2020" name="bioRxiv">
        <title>Chromosome-level reference genome of the European wasp spider Argiope bruennichi: a resource for studies on range expansion and evolutionary adaptation.</title>
        <authorList>
            <person name="Sheffer M.M."/>
            <person name="Hoppe A."/>
            <person name="Krehenwinkel H."/>
            <person name="Uhl G."/>
            <person name="Kuss A.W."/>
            <person name="Jensen L."/>
            <person name="Jensen C."/>
            <person name="Gillespie R.G."/>
            <person name="Hoff K.J."/>
            <person name="Prost S."/>
        </authorList>
    </citation>
    <scope>NUCLEOTIDE SEQUENCE</scope>
</reference>
<dbReference type="AlphaFoldDB" id="A0A8T0FAK1"/>
<protein>
    <submittedName>
        <fullName evidence="2">Uncharacterized protein</fullName>
    </submittedName>
</protein>
<dbReference type="Proteomes" id="UP000807504">
    <property type="component" value="Unassembled WGS sequence"/>
</dbReference>
<accession>A0A8T0FAK1</accession>
<feature type="region of interest" description="Disordered" evidence="1">
    <location>
        <begin position="1"/>
        <end position="112"/>
    </location>
</feature>
<comment type="caution">
    <text evidence="2">The sequence shown here is derived from an EMBL/GenBank/DDBJ whole genome shotgun (WGS) entry which is preliminary data.</text>
</comment>
<name>A0A8T0FAK1_ARGBR</name>
<reference evidence="2" key="2">
    <citation type="submission" date="2020-06" db="EMBL/GenBank/DDBJ databases">
        <authorList>
            <person name="Sheffer M."/>
        </authorList>
    </citation>
    <scope>NUCLEOTIDE SEQUENCE</scope>
</reference>
<evidence type="ECO:0000313" key="3">
    <source>
        <dbReference type="Proteomes" id="UP000807504"/>
    </source>
</evidence>
<proteinExistence type="predicted"/>
<evidence type="ECO:0000313" key="2">
    <source>
        <dbReference type="EMBL" id="KAF8785993.1"/>
    </source>
</evidence>
<sequence>MTSSSHLPELHVDDESDIEDSDEDPNFRLVHKSKTPSNVVPSIASSTSSSTSSSSSNSSKSNSSLDTEDDSEQVDPQNVTVAGTNCQKPKERDERSRKRIRKPAKWKSKVAKVLRDSHKAYQSFSKSKKQVPQRKVGPSCGEKCRLKCKDKIDEWEQQLFDAFVDSAIFERQR</sequence>
<evidence type="ECO:0000256" key="1">
    <source>
        <dbReference type="SAM" id="MobiDB-lite"/>
    </source>
</evidence>
<feature type="compositionally biased region" description="Polar residues" evidence="1">
    <location>
        <begin position="74"/>
        <end position="87"/>
    </location>
</feature>
<keyword evidence="3" id="KW-1185">Reference proteome</keyword>
<feature type="region of interest" description="Disordered" evidence="1">
    <location>
        <begin position="121"/>
        <end position="140"/>
    </location>
</feature>
<feature type="compositionally biased region" description="Low complexity" evidence="1">
    <location>
        <begin position="45"/>
        <end position="64"/>
    </location>
</feature>
<feature type="compositionally biased region" description="Polar residues" evidence="1">
    <location>
        <begin position="35"/>
        <end position="44"/>
    </location>
</feature>
<gene>
    <name evidence="2" type="ORF">HNY73_011473</name>
</gene>
<feature type="compositionally biased region" description="Acidic residues" evidence="1">
    <location>
        <begin position="14"/>
        <end position="24"/>
    </location>
</feature>
<dbReference type="EMBL" id="JABXBU010000030">
    <property type="protein sequence ID" value="KAF8785993.1"/>
    <property type="molecule type" value="Genomic_DNA"/>
</dbReference>
<organism evidence="2 3">
    <name type="scientific">Argiope bruennichi</name>
    <name type="common">Wasp spider</name>
    <name type="synonym">Aranea bruennichi</name>
    <dbReference type="NCBI Taxonomy" id="94029"/>
    <lineage>
        <taxon>Eukaryota</taxon>
        <taxon>Metazoa</taxon>
        <taxon>Ecdysozoa</taxon>
        <taxon>Arthropoda</taxon>
        <taxon>Chelicerata</taxon>
        <taxon>Arachnida</taxon>
        <taxon>Araneae</taxon>
        <taxon>Araneomorphae</taxon>
        <taxon>Entelegynae</taxon>
        <taxon>Araneoidea</taxon>
        <taxon>Araneidae</taxon>
        <taxon>Argiope</taxon>
    </lineage>
</organism>
<feature type="compositionally biased region" description="Basic residues" evidence="1">
    <location>
        <begin position="97"/>
        <end position="112"/>
    </location>
</feature>